<accession>A0ABW4AIY0</accession>
<organism evidence="2 3">
    <name type="scientific">Actinoplanes sichuanensis</name>
    <dbReference type="NCBI Taxonomy" id="512349"/>
    <lineage>
        <taxon>Bacteria</taxon>
        <taxon>Bacillati</taxon>
        <taxon>Actinomycetota</taxon>
        <taxon>Actinomycetes</taxon>
        <taxon>Micromonosporales</taxon>
        <taxon>Micromonosporaceae</taxon>
        <taxon>Actinoplanes</taxon>
    </lineage>
</organism>
<feature type="transmembrane region" description="Helical" evidence="1">
    <location>
        <begin position="134"/>
        <end position="155"/>
    </location>
</feature>
<feature type="transmembrane region" description="Helical" evidence="1">
    <location>
        <begin position="67"/>
        <end position="89"/>
    </location>
</feature>
<evidence type="ECO:0000256" key="1">
    <source>
        <dbReference type="SAM" id="Phobius"/>
    </source>
</evidence>
<name>A0ABW4AIY0_9ACTN</name>
<dbReference type="EMBL" id="JBHTMK010000043">
    <property type="protein sequence ID" value="MFD1370409.1"/>
    <property type="molecule type" value="Genomic_DNA"/>
</dbReference>
<dbReference type="RefSeq" id="WP_317791092.1">
    <property type="nucleotide sequence ID" value="NZ_AP028461.1"/>
</dbReference>
<keyword evidence="1" id="KW-0472">Membrane</keyword>
<evidence type="ECO:0000313" key="2">
    <source>
        <dbReference type="EMBL" id="MFD1370409.1"/>
    </source>
</evidence>
<gene>
    <name evidence="2" type="ORF">ACFQ5G_34160</name>
</gene>
<proteinExistence type="predicted"/>
<keyword evidence="1" id="KW-0812">Transmembrane</keyword>
<keyword evidence="3" id="KW-1185">Reference proteome</keyword>
<dbReference type="Proteomes" id="UP001597183">
    <property type="component" value="Unassembled WGS sequence"/>
</dbReference>
<sequence length="172" mass="18242">MQCQRCGTVLEHPGQGHDCRPAYVPVAQPPHNWVVSTWVSVTAGVVVALSTAVLGALHLAGAPLVTTAPFVLIAGLATLVMIVAAVLWGRATRQTVEQFGADSRSYVIQWGIRVWWLSVVVGLGLQYLGETRSAAGIGALVRTVGVAALIADVLITRTRLTRLIEGLARPVF</sequence>
<feature type="transmembrane region" description="Helical" evidence="1">
    <location>
        <begin position="110"/>
        <end position="128"/>
    </location>
</feature>
<reference evidence="3" key="1">
    <citation type="journal article" date="2019" name="Int. J. Syst. Evol. Microbiol.">
        <title>The Global Catalogue of Microorganisms (GCM) 10K type strain sequencing project: providing services to taxonomists for standard genome sequencing and annotation.</title>
        <authorList>
            <consortium name="The Broad Institute Genomics Platform"/>
            <consortium name="The Broad Institute Genome Sequencing Center for Infectious Disease"/>
            <person name="Wu L."/>
            <person name="Ma J."/>
        </authorList>
    </citation>
    <scope>NUCLEOTIDE SEQUENCE [LARGE SCALE GENOMIC DNA]</scope>
    <source>
        <strain evidence="3">CCM 7526</strain>
    </source>
</reference>
<evidence type="ECO:0000313" key="3">
    <source>
        <dbReference type="Proteomes" id="UP001597183"/>
    </source>
</evidence>
<feature type="transmembrane region" description="Helical" evidence="1">
    <location>
        <begin position="38"/>
        <end position="61"/>
    </location>
</feature>
<comment type="caution">
    <text evidence="2">The sequence shown here is derived from an EMBL/GenBank/DDBJ whole genome shotgun (WGS) entry which is preliminary data.</text>
</comment>
<protein>
    <submittedName>
        <fullName evidence="2">Uncharacterized protein</fullName>
    </submittedName>
</protein>
<keyword evidence="1" id="KW-1133">Transmembrane helix</keyword>